<dbReference type="Proteomes" id="UP000289738">
    <property type="component" value="Chromosome B06"/>
</dbReference>
<gene>
    <name evidence="2" type="ORF">Ahy_B06g081015</name>
</gene>
<comment type="caution">
    <text evidence="2">The sequence shown here is derived from an EMBL/GenBank/DDBJ whole genome shotgun (WGS) entry which is preliminary data.</text>
</comment>
<reference evidence="2 3" key="1">
    <citation type="submission" date="2019-01" db="EMBL/GenBank/DDBJ databases">
        <title>Sequencing of cultivated peanut Arachis hypogaea provides insights into genome evolution and oil improvement.</title>
        <authorList>
            <person name="Chen X."/>
        </authorList>
    </citation>
    <scope>NUCLEOTIDE SEQUENCE [LARGE SCALE GENOMIC DNA]</scope>
    <source>
        <strain evidence="3">cv. Fuhuasheng</strain>
        <tissue evidence="2">Leaves</tissue>
    </source>
</reference>
<feature type="compositionally biased region" description="Polar residues" evidence="1">
    <location>
        <begin position="10"/>
        <end position="26"/>
    </location>
</feature>
<feature type="region of interest" description="Disordered" evidence="1">
    <location>
        <begin position="1"/>
        <end position="48"/>
    </location>
</feature>
<evidence type="ECO:0000313" key="2">
    <source>
        <dbReference type="EMBL" id="RYR02199.1"/>
    </source>
</evidence>
<dbReference type="EMBL" id="SDMP01000016">
    <property type="protein sequence ID" value="RYR02199.1"/>
    <property type="molecule type" value="Genomic_DNA"/>
</dbReference>
<organism evidence="2 3">
    <name type="scientific">Arachis hypogaea</name>
    <name type="common">Peanut</name>
    <dbReference type="NCBI Taxonomy" id="3818"/>
    <lineage>
        <taxon>Eukaryota</taxon>
        <taxon>Viridiplantae</taxon>
        <taxon>Streptophyta</taxon>
        <taxon>Embryophyta</taxon>
        <taxon>Tracheophyta</taxon>
        <taxon>Spermatophyta</taxon>
        <taxon>Magnoliopsida</taxon>
        <taxon>eudicotyledons</taxon>
        <taxon>Gunneridae</taxon>
        <taxon>Pentapetalae</taxon>
        <taxon>rosids</taxon>
        <taxon>fabids</taxon>
        <taxon>Fabales</taxon>
        <taxon>Fabaceae</taxon>
        <taxon>Papilionoideae</taxon>
        <taxon>50 kb inversion clade</taxon>
        <taxon>dalbergioids sensu lato</taxon>
        <taxon>Dalbergieae</taxon>
        <taxon>Pterocarpus clade</taxon>
        <taxon>Arachis</taxon>
    </lineage>
</organism>
<name>A0A444YK03_ARAHY</name>
<sequence>MDHAHGPQDVAQNNDRGFSQHHQSNWVGAEEDDEDDGDGDENEQYNPNMLNTNYVQHLTTPNANILIVIYRCLIEK</sequence>
<evidence type="ECO:0000256" key="1">
    <source>
        <dbReference type="SAM" id="MobiDB-lite"/>
    </source>
</evidence>
<feature type="compositionally biased region" description="Acidic residues" evidence="1">
    <location>
        <begin position="29"/>
        <end position="43"/>
    </location>
</feature>
<accession>A0A444YK03</accession>
<dbReference type="AlphaFoldDB" id="A0A444YK03"/>
<protein>
    <submittedName>
        <fullName evidence="2">Uncharacterized protein</fullName>
    </submittedName>
</protein>
<proteinExistence type="predicted"/>
<keyword evidence="3" id="KW-1185">Reference proteome</keyword>
<evidence type="ECO:0000313" key="3">
    <source>
        <dbReference type="Proteomes" id="UP000289738"/>
    </source>
</evidence>